<keyword evidence="11" id="KW-1185">Reference proteome</keyword>
<reference evidence="10 11" key="1">
    <citation type="submission" date="2024-06" db="EMBL/GenBank/DDBJ databases">
        <title>A chromosome-level genome assembly of beet webworm, Loxostege sticticalis.</title>
        <authorList>
            <person name="Zhang Y."/>
        </authorList>
    </citation>
    <scope>NUCLEOTIDE SEQUENCE [LARGE SCALE GENOMIC DNA]</scope>
    <source>
        <strain evidence="10">AQ026</strain>
        <tissue evidence="10">Whole body</tissue>
    </source>
</reference>
<dbReference type="InterPro" id="IPR045249">
    <property type="entry name" value="HARBI1-like"/>
</dbReference>
<evidence type="ECO:0000256" key="3">
    <source>
        <dbReference type="ARBA" id="ARBA00006958"/>
    </source>
</evidence>
<proteinExistence type="inferred from homology"/>
<feature type="domain" description="DDE Tnp4" evidence="9">
    <location>
        <begin position="177"/>
        <end position="343"/>
    </location>
</feature>
<evidence type="ECO:0000313" key="11">
    <source>
        <dbReference type="Proteomes" id="UP001549920"/>
    </source>
</evidence>
<keyword evidence="6" id="KW-0378">Hydrolase</keyword>
<evidence type="ECO:0000256" key="8">
    <source>
        <dbReference type="SAM" id="Phobius"/>
    </source>
</evidence>
<dbReference type="EMBL" id="JBEUOH010000014">
    <property type="protein sequence ID" value="KAL0879655.1"/>
    <property type="molecule type" value="Genomic_DNA"/>
</dbReference>
<comment type="subcellular location">
    <subcellularLocation>
        <location evidence="2">Nucleus</location>
    </subcellularLocation>
</comment>
<dbReference type="PANTHER" id="PTHR22930">
    <property type="match status" value="1"/>
</dbReference>
<dbReference type="Proteomes" id="UP001549920">
    <property type="component" value="Unassembled WGS sequence"/>
</dbReference>
<keyword evidence="5" id="KW-0479">Metal-binding</keyword>
<comment type="caution">
    <text evidence="10">The sequence shown here is derived from an EMBL/GenBank/DDBJ whole genome shotgun (WGS) entry which is preliminary data.</text>
</comment>
<evidence type="ECO:0000313" key="10">
    <source>
        <dbReference type="EMBL" id="KAL0879655.1"/>
    </source>
</evidence>
<evidence type="ECO:0000256" key="2">
    <source>
        <dbReference type="ARBA" id="ARBA00004123"/>
    </source>
</evidence>
<keyword evidence="8" id="KW-1133">Transmembrane helix</keyword>
<dbReference type="InterPro" id="IPR027806">
    <property type="entry name" value="HARBI1_dom"/>
</dbReference>
<dbReference type="Pfam" id="PF13359">
    <property type="entry name" value="DDE_Tnp_4"/>
    <property type="match status" value="1"/>
</dbReference>
<name>A0ABR3HSX1_LOXSC</name>
<keyword evidence="7" id="KW-0539">Nucleus</keyword>
<evidence type="ECO:0000256" key="6">
    <source>
        <dbReference type="ARBA" id="ARBA00022801"/>
    </source>
</evidence>
<comment type="cofactor">
    <cofactor evidence="1">
        <name>a divalent metal cation</name>
        <dbReference type="ChEBI" id="CHEBI:60240"/>
    </cofactor>
</comment>
<evidence type="ECO:0000256" key="5">
    <source>
        <dbReference type="ARBA" id="ARBA00022723"/>
    </source>
</evidence>
<evidence type="ECO:0000256" key="4">
    <source>
        <dbReference type="ARBA" id="ARBA00022722"/>
    </source>
</evidence>
<gene>
    <name evidence="10" type="ORF">ABMA27_003370</name>
</gene>
<keyword evidence="8" id="KW-0472">Membrane</keyword>
<accession>A0ABR3HSX1</accession>
<evidence type="ECO:0000259" key="9">
    <source>
        <dbReference type="Pfam" id="PF13359"/>
    </source>
</evidence>
<protein>
    <recommendedName>
        <fullName evidence="9">DDE Tnp4 domain-containing protein</fullName>
    </recommendedName>
</protein>
<sequence>MAPTNLAVACTTTAAALVIIQHILNKKKRNKRKPRWWIKKLYRERLQCGNRLMEDINYEESGDNNFVRMSLQDFEIILEKVEPEIKKMNTNFREAITARERLSVTLRFLATGDSYTSLQYLFRISKQSISTIIIEVCDAIIKALNDHVKLPETENQWMAVAKEFEEKWNFPHAICAMDGKHVCLQAPLNSGTEFYNYKQYSSIVLLGLVDADYNFMYVNVGCQGRISDGDVFKNTSLYRNLENKSLNLPNPEILQTPYNVKVPYIILCDKAFALSEYTMKPFSGNPERGSNERIFNYRLSRARRVVENAFGILSSVFRVLRKPMLLEPEKATKIVLATVYLHNFLRKRRSSNIYAQTNAFDSEQRGELVPGAWRQDQQQMTSFFPRHVIREKSALQRRCVLQAIFGQKIISNCPIALTIYLQQIIAITIAFGKDVAIYELSFIKI</sequence>
<evidence type="ECO:0000256" key="1">
    <source>
        <dbReference type="ARBA" id="ARBA00001968"/>
    </source>
</evidence>
<organism evidence="10 11">
    <name type="scientific">Loxostege sticticalis</name>
    <name type="common">Beet webworm moth</name>
    <dbReference type="NCBI Taxonomy" id="481309"/>
    <lineage>
        <taxon>Eukaryota</taxon>
        <taxon>Metazoa</taxon>
        <taxon>Ecdysozoa</taxon>
        <taxon>Arthropoda</taxon>
        <taxon>Hexapoda</taxon>
        <taxon>Insecta</taxon>
        <taxon>Pterygota</taxon>
        <taxon>Neoptera</taxon>
        <taxon>Endopterygota</taxon>
        <taxon>Lepidoptera</taxon>
        <taxon>Glossata</taxon>
        <taxon>Ditrysia</taxon>
        <taxon>Pyraloidea</taxon>
        <taxon>Crambidae</taxon>
        <taxon>Pyraustinae</taxon>
        <taxon>Loxostege</taxon>
    </lineage>
</organism>
<comment type="similarity">
    <text evidence="3">Belongs to the HARBI1 family.</text>
</comment>
<feature type="transmembrane region" description="Helical" evidence="8">
    <location>
        <begin position="6"/>
        <end position="24"/>
    </location>
</feature>
<evidence type="ECO:0000256" key="7">
    <source>
        <dbReference type="ARBA" id="ARBA00023242"/>
    </source>
</evidence>
<keyword evidence="8" id="KW-0812">Transmembrane</keyword>
<dbReference type="PANTHER" id="PTHR22930:SF269">
    <property type="entry name" value="NUCLEASE HARBI1-LIKE PROTEIN"/>
    <property type="match status" value="1"/>
</dbReference>
<keyword evidence="4" id="KW-0540">Nuclease</keyword>